<keyword evidence="2" id="KW-0132">Cell division</keyword>
<dbReference type="InterPro" id="IPR049255">
    <property type="entry name" value="Apc1_N"/>
</dbReference>
<feature type="compositionally biased region" description="Polar residues" evidence="5">
    <location>
        <begin position="432"/>
        <end position="463"/>
    </location>
</feature>
<name>A0A3M7DGY2_HORWE</name>
<comment type="similarity">
    <text evidence="1">Belongs to the APC1 family.</text>
</comment>
<dbReference type="GO" id="GO:0070979">
    <property type="term" value="P:protein K11-linked ubiquitination"/>
    <property type="evidence" value="ECO:0007669"/>
    <property type="project" value="TreeGrafter"/>
</dbReference>
<dbReference type="EMBL" id="QWIP01000452">
    <property type="protein sequence ID" value="RMY63599.1"/>
    <property type="molecule type" value="Genomic_DNA"/>
</dbReference>
<evidence type="ECO:0000256" key="5">
    <source>
        <dbReference type="SAM" id="MobiDB-lite"/>
    </source>
</evidence>
<dbReference type="PANTHER" id="PTHR12827:SF3">
    <property type="entry name" value="ANAPHASE-PROMOTING COMPLEX SUBUNIT 1"/>
    <property type="match status" value="1"/>
</dbReference>
<keyword evidence="4" id="KW-0131">Cell cycle</keyword>
<dbReference type="VEuPathDB" id="FungiDB:BTJ68_00187"/>
<dbReference type="InterPro" id="IPR011989">
    <property type="entry name" value="ARM-like"/>
</dbReference>
<evidence type="ECO:0000313" key="7">
    <source>
        <dbReference type="EMBL" id="RMY63599.1"/>
    </source>
</evidence>
<proteinExistence type="inferred from homology"/>
<evidence type="ECO:0000256" key="3">
    <source>
        <dbReference type="ARBA" id="ARBA00022776"/>
    </source>
</evidence>
<evidence type="ECO:0000259" key="6">
    <source>
        <dbReference type="Pfam" id="PF12859"/>
    </source>
</evidence>
<feature type="domain" description="Anaphase-promoting complex subunit 1 N-terminal" evidence="6">
    <location>
        <begin position="46"/>
        <end position="800"/>
    </location>
</feature>
<protein>
    <recommendedName>
        <fullName evidence="6">Anaphase-promoting complex subunit 1 N-terminal domain-containing protein</fullName>
    </recommendedName>
</protein>
<dbReference type="GO" id="GO:0060090">
    <property type="term" value="F:molecular adaptor activity"/>
    <property type="evidence" value="ECO:0007669"/>
    <property type="project" value="TreeGrafter"/>
</dbReference>
<comment type="caution">
    <text evidence="7">The sequence shown here is derived from an EMBL/GenBank/DDBJ whole genome shotgun (WGS) entry which is preliminary data.</text>
</comment>
<gene>
    <name evidence="7" type="ORF">D0863_10425</name>
</gene>
<feature type="region of interest" description="Disordered" evidence="5">
    <location>
        <begin position="361"/>
        <end position="505"/>
    </location>
</feature>
<keyword evidence="3" id="KW-0498">Mitosis</keyword>
<evidence type="ECO:0000256" key="2">
    <source>
        <dbReference type="ARBA" id="ARBA00022618"/>
    </source>
</evidence>
<dbReference type="GO" id="GO:0005680">
    <property type="term" value="C:anaphase-promoting complex"/>
    <property type="evidence" value="ECO:0007669"/>
    <property type="project" value="InterPro"/>
</dbReference>
<dbReference type="OrthoDB" id="26401at2759"/>
<dbReference type="PANTHER" id="PTHR12827">
    <property type="entry name" value="MEIOTIC CHECKPOINT REGULATOR TSG24 FAMILY MEMBER"/>
    <property type="match status" value="1"/>
</dbReference>
<accession>A0A3M7DGY2</accession>
<dbReference type="GO" id="GO:0007091">
    <property type="term" value="P:metaphase/anaphase transition of mitotic cell cycle"/>
    <property type="evidence" value="ECO:0007669"/>
    <property type="project" value="TreeGrafter"/>
</dbReference>
<dbReference type="Pfam" id="PF12859">
    <property type="entry name" value="ANAPC1"/>
    <property type="match status" value="1"/>
</dbReference>
<reference evidence="7 8" key="1">
    <citation type="journal article" date="2018" name="BMC Genomics">
        <title>Genomic evidence for intraspecific hybridization in a clonal and extremely halotolerant yeast.</title>
        <authorList>
            <person name="Gostincar C."/>
            <person name="Stajich J.E."/>
            <person name="Zupancic J."/>
            <person name="Zalar P."/>
            <person name="Gunde-Cimerman N."/>
        </authorList>
    </citation>
    <scope>NUCLEOTIDE SEQUENCE [LARGE SCALE GENOMIC DNA]</scope>
    <source>
        <strain evidence="7 8">EXF-2682</strain>
    </source>
</reference>
<dbReference type="InterPro" id="IPR024990">
    <property type="entry name" value="Apc1"/>
</dbReference>
<organism evidence="7 8">
    <name type="scientific">Hortaea werneckii</name>
    <name type="common">Black yeast</name>
    <name type="synonym">Cladosporium werneckii</name>
    <dbReference type="NCBI Taxonomy" id="91943"/>
    <lineage>
        <taxon>Eukaryota</taxon>
        <taxon>Fungi</taxon>
        <taxon>Dikarya</taxon>
        <taxon>Ascomycota</taxon>
        <taxon>Pezizomycotina</taxon>
        <taxon>Dothideomycetes</taxon>
        <taxon>Dothideomycetidae</taxon>
        <taxon>Mycosphaerellales</taxon>
        <taxon>Teratosphaeriaceae</taxon>
        <taxon>Hortaea</taxon>
    </lineage>
</organism>
<sequence>MLALEDAESGRTNRTRMAKVESMGVHTPVALPYLIREGILPHDPKPSLYQWETYADTRNGDEEELLVTQKCVAWSQGNFVRNVYRFELEGEDVDQAILANFPNNGEAKRGSNVLQASSDGTAKVLQDRRRSFATKSVERSRDDEDHATRALVVFLKTKVHVYFLHGASHVLDLPFEIERAIPAAQGCLIQRKPTTAAASTSTPRVPAAPPNSFLSTQLTANSSYLQSPSLARSFGGSQPMKPSPLGGSNGKLDALFHDAFGTPRKSEQRDFARLYTLTNPLSDFGVVTYSLQHQRPRLPGKSKAGLTVEFETLDPAEEIIYASRKREVDSTSSLMLMVTVNQDLRALTSLKDLLKQRADQRAAKATRRSSFLNTNLGTGATTPAIRAREDNRESLAGGTLRPPGEPTAPKSRKKTRQEEEAAMASQMDPDYQPNTSQQAARESRRISSLNQDFRASQNASNASFGGHSNRRNTSFGGHNERRSYGHRKSRGSTPGSIFSRSIGPDDDFMDLDRSGGFDDEENVESVVRHIRATLEAAGADNVFGGADEEFKRELAVRKLHSFPLGEGGSHSLAAPQFRAAVLRDPQTPRTSSDVKVNVYVHNKHTSVLNSLSLLVKQRTLWPELSSSPQVQIPTVVSENNMGKCSDIVEVVDGDLKAILIDGAGLILSPDAQEVCPLPPSASYRVYSPLDLPLRHGSKDKDVGKSRTIQQPDSSMSYAHAGKHGLYDEIDAEAVHHRRRLRLRPESPQIDALMRACEHVLPSAEAQRVRPTWCASFAWLTERADTCVGSASSPEFIAFVAAALRPLVPLLDEKARATLNLSKVAAGKKQAQDTNAAKMSQKRHASQIRSRNSWSWMSATNTTQSSSPVGCNRQGRTKDQLLVIAAMLAHDQAQRLDEQNQHHASIELATQCGMKTMLALHVYREEQKLDVLGSMHEIKQPLACVIAQLGIILGSDAWSPASSAYYSLEGAESDCWSFLQTNTFPTLEVRLMKEPLAAFEWFELAISQHGSQRFPSLSDIASLDMVNDLSNEYIREGERLTPRLCAISHVFQDTGGLSAHPTEVVESMERHNIDIDMLETFPAAVAAPFREAIARCEREPPTSWTPSLLQLIGREDLLVGRFGHRRGSRHGHSDNLPPPRDVQTVAHAVDHTHHPLKTREASRNTISNLIFNEDRRLVDAVHVLRYQQPTPQIGECPKQPDWTDAHHFEQQRRVMHFVALRMLSLPSGDGMVHYQCETPLLTEKYPISGFSSVCLMQPMAHVLTIDRSGMSEEKFGWAYFHAGVSAGLRISHSAKGIDTSWIAFNKPSDLTNRHAGLLLALGLGGHLRSLAKWLSFKYLTPKHTMTSVGLLLGLSASYLGTMDGLITRMLSVHITRMLPAGAAELNVSHITQTAGLMGIGLLYYNTQHRRMSEIMLSEIEFMEVEDPDSGPDPLKDESYRLGAGFALGFINLGKGKHLRGLHGLFLPERLLAVAVGPRPVHAVHVFDRATAGAVMAIAMIYMKSGDQAVARKIDIPDTEAQYDHVRPDMLMLRAMARHIIMWHSIKTESVGPDVKDTSQIGWIQKNLPKCYTGRISQIHDAHGKYPFSTSDVPFYNIATGLAWALGLKYAGSGNEQARDEIVELLDTFYMISGQSHFYDAKLARSTVRRCIDVLALSAAMVMAGTGDLVTFRRLRRLHGRTDSETPYGSHLATHMAVGVLFMGGGTYTLSTSDFAIASLMCAFYPLFPMDVHDNRVHLQAFRHFWVFAAEARCLVAEDVDTHRPVPMSILLTAKDGSTRPFKAPCLLPDLDTIQTIETNDPAYWKVTLDFVNNPSHLDGFRRSQVIHVRRCHASEAHNSAFSATMAALNDARVSDQITSAVAAIFELPGLGRPKKSDIELVLPPDVHSSMLVDGRGTVIDDRLTLQKAAGTRDKDTLWNLRLLFSWAEKVKDEGDGTFRWLGNELVPALRARIDARAREIGSGNA</sequence>
<evidence type="ECO:0000256" key="4">
    <source>
        <dbReference type="ARBA" id="ARBA00023306"/>
    </source>
</evidence>
<dbReference type="GO" id="GO:0031145">
    <property type="term" value="P:anaphase-promoting complex-dependent catabolic process"/>
    <property type="evidence" value="ECO:0007669"/>
    <property type="project" value="TreeGrafter"/>
</dbReference>
<dbReference type="Proteomes" id="UP000269276">
    <property type="component" value="Unassembled WGS sequence"/>
</dbReference>
<dbReference type="GO" id="GO:0051301">
    <property type="term" value="P:cell division"/>
    <property type="evidence" value="ECO:0007669"/>
    <property type="project" value="UniProtKB-KW"/>
</dbReference>
<evidence type="ECO:0000313" key="8">
    <source>
        <dbReference type="Proteomes" id="UP000269276"/>
    </source>
</evidence>
<feature type="compositionally biased region" description="Polar residues" evidence="5">
    <location>
        <begin position="368"/>
        <end position="381"/>
    </location>
</feature>
<evidence type="ECO:0000256" key="1">
    <source>
        <dbReference type="ARBA" id="ARBA00010547"/>
    </source>
</evidence>
<dbReference type="Gene3D" id="1.25.10.10">
    <property type="entry name" value="Leucine-rich Repeat Variant"/>
    <property type="match status" value="2"/>
</dbReference>
<dbReference type="FunFam" id="1.25.10.10:FF:000435">
    <property type="entry name" value="Ubiquitin ligase subunit"/>
    <property type="match status" value="1"/>
</dbReference>